<reference evidence="2 3" key="1">
    <citation type="submission" date="2023-01" db="EMBL/GenBank/DDBJ databases">
        <title>Analysis of 21 Apiospora genomes using comparative genomics revels a genus with tremendous synthesis potential of carbohydrate active enzymes and secondary metabolites.</title>
        <authorList>
            <person name="Sorensen T."/>
        </authorList>
    </citation>
    <scope>NUCLEOTIDE SEQUENCE [LARGE SCALE GENOMIC DNA]</scope>
    <source>
        <strain evidence="2 3">CBS 117206</strain>
    </source>
</reference>
<comment type="caution">
    <text evidence="2">The sequence shown here is derived from an EMBL/GenBank/DDBJ whole genome shotgun (WGS) entry which is preliminary data.</text>
</comment>
<dbReference type="Gene3D" id="3.90.640.10">
    <property type="entry name" value="Actin, Chain A, domain 4"/>
    <property type="match status" value="1"/>
</dbReference>
<proteinExistence type="predicted"/>
<dbReference type="EMBL" id="JAQQWP010000012">
    <property type="protein sequence ID" value="KAK8092979.1"/>
    <property type="molecule type" value="Genomic_DNA"/>
</dbReference>
<dbReference type="PANTHER" id="PTHR42749">
    <property type="entry name" value="CELL SHAPE-DETERMINING PROTEIN MREB"/>
    <property type="match status" value="1"/>
</dbReference>
<name>A0AAW0Q592_9PEZI</name>
<sequence>MSLFDKESHSPSSSAGAMSAQRKLVILTIDFGTSNSAQQYVILEPHEIEDRATVPLERIKSVANYPRDTNTVVGDQMKEEVPTALLYPPDNRFRKLDPRSGQAKAGEEVDPRNRLLFGYEVHAVHEPADDRIQRRSMQTITSERLDCFKLLFQDDAETQEVRNELQPIIKRLQDSLHISKSAPHVSVTEDYFVRLLNHTKTQLKRLYGLEKGFIIEVVLCVPVVFRLAACRDLQTALAKALCLVKLGGLNFTDKWIPRFSMITEPEAGAEWVLKHHKEIQKLTRLLVVDSGGGTSDISAFQVADSWPLRLEREDAPPTGDLCGSNIMNGLFYKEILQSLKEGAPYLEEARGKTLQEIAQEITTEQFEHEKRSFDLYEENPTPVLFKCEGVRPDQKHNFGKGIIRVPHGVIAQMFTTCLDKVWNLAKTQLDAARMKGRSIEIVVMLGGFSRSISYQVYLRRRLEVYNGEHGVVIQLLGEGQPIDPTAIAKGAALRALNKSSVPSRALPSSYGILRHIEDNEDGPEFQHLPPKTKRGKSIYKYVDGRWYFCDRIIWFAQKGEEVDSDREWTIDCEHFFPLSQRRLICEEEIYISDTVRQSGYKNDSLKNRGCPCIGEIEADMTSLRDEHLIYPEQNGNKQHWRVAFQLVIRVKGLDLEVEAKYKGEIKGSCIINMAPAIVSGNG</sequence>
<dbReference type="CDD" id="cd10170">
    <property type="entry name" value="ASKHA_NBD_HSP70"/>
    <property type="match status" value="1"/>
</dbReference>
<gene>
    <name evidence="2" type="ORF">PG999_014566</name>
</gene>
<dbReference type="AlphaFoldDB" id="A0AAW0Q592"/>
<dbReference type="SUPFAM" id="SSF53067">
    <property type="entry name" value="Actin-like ATPase domain"/>
    <property type="match status" value="1"/>
</dbReference>
<feature type="region of interest" description="Disordered" evidence="1">
    <location>
        <begin position="89"/>
        <end position="108"/>
    </location>
</feature>
<dbReference type="InterPro" id="IPR043129">
    <property type="entry name" value="ATPase_NBD"/>
</dbReference>
<evidence type="ECO:0000256" key="1">
    <source>
        <dbReference type="SAM" id="MobiDB-lite"/>
    </source>
</evidence>
<keyword evidence="3" id="KW-1185">Reference proteome</keyword>
<protein>
    <recommendedName>
        <fullName evidence="4">Hsp70 protein</fullName>
    </recommendedName>
</protein>
<evidence type="ECO:0000313" key="2">
    <source>
        <dbReference type="EMBL" id="KAK8092979.1"/>
    </source>
</evidence>
<organism evidence="2 3">
    <name type="scientific">Apiospora kogelbergensis</name>
    <dbReference type="NCBI Taxonomy" id="1337665"/>
    <lineage>
        <taxon>Eukaryota</taxon>
        <taxon>Fungi</taxon>
        <taxon>Dikarya</taxon>
        <taxon>Ascomycota</taxon>
        <taxon>Pezizomycotina</taxon>
        <taxon>Sordariomycetes</taxon>
        <taxon>Xylariomycetidae</taxon>
        <taxon>Amphisphaeriales</taxon>
        <taxon>Apiosporaceae</taxon>
        <taxon>Apiospora</taxon>
    </lineage>
</organism>
<accession>A0AAW0Q592</accession>
<evidence type="ECO:0008006" key="4">
    <source>
        <dbReference type="Google" id="ProtNLM"/>
    </source>
</evidence>
<dbReference type="PANTHER" id="PTHR42749:SF8">
    <property type="entry name" value="HSP70 FAMILY PROTEIN (AFU_ORTHOLOGUE AFUA_3G13740)"/>
    <property type="match status" value="1"/>
</dbReference>
<dbReference type="Proteomes" id="UP001392437">
    <property type="component" value="Unassembled WGS sequence"/>
</dbReference>
<evidence type="ECO:0000313" key="3">
    <source>
        <dbReference type="Proteomes" id="UP001392437"/>
    </source>
</evidence>
<dbReference type="Gene3D" id="3.30.420.40">
    <property type="match status" value="2"/>
</dbReference>